<comment type="caution">
    <text evidence="2">The sequence shown here is derived from an EMBL/GenBank/DDBJ whole genome shotgun (WGS) entry which is preliminary data.</text>
</comment>
<feature type="chain" id="PRO_5021275058" description="Secreted protein" evidence="1">
    <location>
        <begin position="23"/>
        <end position="107"/>
    </location>
</feature>
<dbReference type="Proteomes" id="UP000314294">
    <property type="component" value="Unassembled WGS sequence"/>
</dbReference>
<accession>A0A4Z2IC84</accession>
<organism evidence="2 3">
    <name type="scientific">Liparis tanakae</name>
    <name type="common">Tanaka's snailfish</name>
    <dbReference type="NCBI Taxonomy" id="230148"/>
    <lineage>
        <taxon>Eukaryota</taxon>
        <taxon>Metazoa</taxon>
        <taxon>Chordata</taxon>
        <taxon>Craniata</taxon>
        <taxon>Vertebrata</taxon>
        <taxon>Euteleostomi</taxon>
        <taxon>Actinopterygii</taxon>
        <taxon>Neopterygii</taxon>
        <taxon>Teleostei</taxon>
        <taxon>Neoteleostei</taxon>
        <taxon>Acanthomorphata</taxon>
        <taxon>Eupercaria</taxon>
        <taxon>Perciformes</taxon>
        <taxon>Cottioidei</taxon>
        <taxon>Cottales</taxon>
        <taxon>Liparidae</taxon>
        <taxon>Liparis</taxon>
    </lineage>
</organism>
<dbReference type="AlphaFoldDB" id="A0A4Z2IC84"/>
<proteinExistence type="predicted"/>
<feature type="signal peptide" evidence="1">
    <location>
        <begin position="1"/>
        <end position="22"/>
    </location>
</feature>
<protein>
    <recommendedName>
        <fullName evidence="4">Secreted protein</fullName>
    </recommendedName>
</protein>
<evidence type="ECO:0000313" key="2">
    <source>
        <dbReference type="EMBL" id="TNN75075.1"/>
    </source>
</evidence>
<evidence type="ECO:0008006" key="4">
    <source>
        <dbReference type="Google" id="ProtNLM"/>
    </source>
</evidence>
<evidence type="ECO:0000256" key="1">
    <source>
        <dbReference type="SAM" id="SignalP"/>
    </source>
</evidence>
<reference evidence="2 3" key="1">
    <citation type="submission" date="2019-03" db="EMBL/GenBank/DDBJ databases">
        <title>First draft genome of Liparis tanakae, snailfish: a comprehensive survey of snailfish specific genes.</title>
        <authorList>
            <person name="Kim W."/>
            <person name="Song I."/>
            <person name="Jeong J.-H."/>
            <person name="Kim D."/>
            <person name="Kim S."/>
            <person name="Ryu S."/>
            <person name="Song J.Y."/>
            <person name="Lee S.K."/>
        </authorList>
    </citation>
    <scope>NUCLEOTIDE SEQUENCE [LARGE SCALE GENOMIC DNA]</scope>
    <source>
        <tissue evidence="2">Muscle</tissue>
    </source>
</reference>
<dbReference type="EMBL" id="SRLO01000107">
    <property type="protein sequence ID" value="TNN75075.1"/>
    <property type="molecule type" value="Genomic_DNA"/>
</dbReference>
<keyword evidence="3" id="KW-1185">Reference proteome</keyword>
<gene>
    <name evidence="2" type="ORF">EYF80_014648</name>
</gene>
<name>A0A4Z2IC84_9TELE</name>
<keyword evidence="1" id="KW-0732">Signal</keyword>
<evidence type="ECO:0000313" key="3">
    <source>
        <dbReference type="Proteomes" id="UP000314294"/>
    </source>
</evidence>
<sequence length="107" mass="11423">MLQTRNCLSICLTTGLVLPVSRLAIVTDIQRGLRDRLTWGEGTGERHAGPIVASFLRDCWASRLRSSAGPFSVHTAGPLPPLPLVSLSKALPSLGCPPFTWTLNGSS</sequence>